<dbReference type="EMBL" id="HG994362">
    <property type="protein sequence ID" value="CAF2260626.1"/>
    <property type="molecule type" value="Genomic_DNA"/>
</dbReference>
<name>A0A817A9U8_BRANA</name>
<protein>
    <submittedName>
        <fullName evidence="1">(rape) hypothetical protein</fullName>
    </submittedName>
</protein>
<accession>A0A817A9U8</accession>
<sequence length="62" mass="6869">MNPMQVVGGVGFQNRPSLRSQRNLILWCGGKDRSSWNVGKPDGSPEAFFEPARAYFITLGNI</sequence>
<dbReference type="AlphaFoldDB" id="A0A817A9U8"/>
<reference evidence="1" key="1">
    <citation type="submission" date="2021-01" db="EMBL/GenBank/DDBJ databases">
        <authorList>
            <consortium name="Genoscope - CEA"/>
            <person name="William W."/>
        </authorList>
    </citation>
    <scope>NUCLEOTIDE SEQUENCE</scope>
</reference>
<organism evidence="1">
    <name type="scientific">Brassica napus</name>
    <name type="common">Rape</name>
    <dbReference type="NCBI Taxonomy" id="3708"/>
    <lineage>
        <taxon>Eukaryota</taxon>
        <taxon>Viridiplantae</taxon>
        <taxon>Streptophyta</taxon>
        <taxon>Embryophyta</taxon>
        <taxon>Tracheophyta</taxon>
        <taxon>Spermatophyta</taxon>
        <taxon>Magnoliopsida</taxon>
        <taxon>eudicotyledons</taxon>
        <taxon>Gunneridae</taxon>
        <taxon>Pentapetalae</taxon>
        <taxon>rosids</taxon>
        <taxon>malvids</taxon>
        <taxon>Brassicales</taxon>
        <taxon>Brassicaceae</taxon>
        <taxon>Brassiceae</taxon>
        <taxon>Brassica</taxon>
    </lineage>
</organism>
<dbReference type="Proteomes" id="UP001295469">
    <property type="component" value="Chromosome A08"/>
</dbReference>
<gene>
    <name evidence="1" type="ORF">DARMORV10_A08P35000.1</name>
</gene>
<evidence type="ECO:0000313" key="1">
    <source>
        <dbReference type="EMBL" id="CAF2260626.1"/>
    </source>
</evidence>
<proteinExistence type="predicted"/>